<evidence type="ECO:0000313" key="4">
    <source>
        <dbReference type="Proteomes" id="UP000231542"/>
    </source>
</evidence>
<evidence type="ECO:0000256" key="2">
    <source>
        <dbReference type="SAM" id="Phobius"/>
    </source>
</evidence>
<gene>
    <name evidence="3" type="ORF">COT24_04870</name>
</gene>
<feature type="transmembrane region" description="Helical" evidence="2">
    <location>
        <begin position="39"/>
        <end position="61"/>
    </location>
</feature>
<dbReference type="EMBL" id="PEXU01000055">
    <property type="protein sequence ID" value="PIS42184.1"/>
    <property type="molecule type" value="Genomic_DNA"/>
</dbReference>
<keyword evidence="2" id="KW-0812">Transmembrane</keyword>
<evidence type="ECO:0000313" key="3">
    <source>
        <dbReference type="EMBL" id="PIS42184.1"/>
    </source>
</evidence>
<organism evidence="3 4">
    <name type="scientific">Candidatus Kerfeldbacteria bacterium CG08_land_8_20_14_0_20_40_16</name>
    <dbReference type="NCBI Taxonomy" id="2014244"/>
    <lineage>
        <taxon>Bacteria</taxon>
        <taxon>Candidatus Kerfeldiibacteriota</taxon>
    </lineage>
</organism>
<feature type="transmembrane region" description="Helical" evidence="2">
    <location>
        <begin position="7"/>
        <end position="27"/>
    </location>
</feature>
<evidence type="ECO:0000256" key="1">
    <source>
        <dbReference type="SAM" id="Coils"/>
    </source>
</evidence>
<protein>
    <submittedName>
        <fullName evidence="3">Uncharacterized protein</fullName>
    </submittedName>
</protein>
<feature type="coiled-coil region" evidence="1">
    <location>
        <begin position="131"/>
        <end position="163"/>
    </location>
</feature>
<reference evidence="3 4" key="1">
    <citation type="submission" date="2017-09" db="EMBL/GenBank/DDBJ databases">
        <title>Depth-based differentiation of microbial function through sediment-hosted aquifers and enrichment of novel symbionts in the deep terrestrial subsurface.</title>
        <authorList>
            <person name="Probst A.J."/>
            <person name="Ladd B."/>
            <person name="Jarett J.K."/>
            <person name="Geller-Mcgrath D.E."/>
            <person name="Sieber C.M."/>
            <person name="Emerson J.B."/>
            <person name="Anantharaman K."/>
            <person name="Thomas B.C."/>
            <person name="Malmstrom R."/>
            <person name="Stieglmeier M."/>
            <person name="Klingl A."/>
            <person name="Woyke T."/>
            <person name="Ryan C.M."/>
            <person name="Banfield J.F."/>
        </authorList>
    </citation>
    <scope>NUCLEOTIDE SEQUENCE [LARGE SCALE GENOMIC DNA]</scope>
    <source>
        <strain evidence="3">CG08_land_8_20_14_0_20_40_16</strain>
    </source>
</reference>
<dbReference type="AlphaFoldDB" id="A0A2H0YUL1"/>
<proteinExistence type="predicted"/>
<sequence length="245" mass="28963">MKARDIIRLVIVICISIALSFLFLHLANEEKKMEPYISTLSLFFTVLVGLGTFSLAAVTFVDFRKKREIEELSFWSSLDIEIIPSGTITLTNKGKEAIKIDKVQQDIIPLHKMPENAQRFRQITNENTTRYKNLENKLNLLVKEEAEILKRLYNKRIKELKEEFIKKDDWKCKNEYISDVLLNPNNKLNIPDSMTYDLPNGMYYYFSYILLMRIYQSKNGNEVKYIDYIFRYSQYEPPEGWVRIG</sequence>
<keyword evidence="2" id="KW-0472">Membrane</keyword>
<keyword evidence="2" id="KW-1133">Transmembrane helix</keyword>
<keyword evidence="1" id="KW-0175">Coiled coil</keyword>
<accession>A0A2H0YUL1</accession>
<dbReference type="Proteomes" id="UP000231542">
    <property type="component" value="Unassembled WGS sequence"/>
</dbReference>
<name>A0A2H0YUL1_9BACT</name>
<comment type="caution">
    <text evidence="3">The sequence shown here is derived from an EMBL/GenBank/DDBJ whole genome shotgun (WGS) entry which is preliminary data.</text>
</comment>